<organism evidence="1 2">
    <name type="scientific">Melastoma candidum</name>
    <dbReference type="NCBI Taxonomy" id="119954"/>
    <lineage>
        <taxon>Eukaryota</taxon>
        <taxon>Viridiplantae</taxon>
        <taxon>Streptophyta</taxon>
        <taxon>Embryophyta</taxon>
        <taxon>Tracheophyta</taxon>
        <taxon>Spermatophyta</taxon>
        <taxon>Magnoliopsida</taxon>
        <taxon>eudicotyledons</taxon>
        <taxon>Gunneridae</taxon>
        <taxon>Pentapetalae</taxon>
        <taxon>rosids</taxon>
        <taxon>malvids</taxon>
        <taxon>Myrtales</taxon>
        <taxon>Melastomataceae</taxon>
        <taxon>Melastomatoideae</taxon>
        <taxon>Melastomateae</taxon>
        <taxon>Melastoma</taxon>
    </lineage>
</organism>
<evidence type="ECO:0000313" key="1">
    <source>
        <dbReference type="EMBL" id="KAI4370992.1"/>
    </source>
</evidence>
<accession>A0ACB9QVX3</accession>
<dbReference type="Proteomes" id="UP001057402">
    <property type="component" value="Chromosome 5"/>
</dbReference>
<evidence type="ECO:0000313" key="2">
    <source>
        <dbReference type="Proteomes" id="UP001057402"/>
    </source>
</evidence>
<sequence>MPSAAAKRRKAAQKKKNKMAAVEEGVDAPLGVDSQVPEAAAGVPEGDDDLKTREERDSDSSGETGSPASQDLQYSFGQAVEECEKGDAGRALSEAVDESVLEAIDVVELEINDKNDIKDCVEKGGDAANGCQNPVSEVIDELDDKGSLPVQHGETNGNTHDGDVDDGVEKVYPVLEDLDSPHPSAKTNGGFHELSFPLESQNKNVVVGDGDALDDCESMLLANGSVEIMNGAEKEDDSQEKIIDGHGLELPRESDNFAEEVKTDLIAELSLPNESTTPVDLLPEATSLEEATVTSIADLASPLKELDDSRTVLKEQKEGLLSAVQVISGVDMLSLTKNEADDKLIPVSFDEAGTPKDGSESFTEDDNMCNDATLANNDTGSFLKENSVAKLENGPDTTNLPANGDVAALKENEHGDVLITGDDIAQNGSSKEKNDDLEGAYDNIDSQIVLPKAAVVVRKTSWMGCCGLFDVITGSVR</sequence>
<reference evidence="2" key="1">
    <citation type="journal article" date="2023" name="Front. Plant Sci.">
        <title>Chromosomal-level genome assembly of Melastoma candidum provides insights into trichome evolution.</title>
        <authorList>
            <person name="Zhong Y."/>
            <person name="Wu W."/>
            <person name="Sun C."/>
            <person name="Zou P."/>
            <person name="Liu Y."/>
            <person name="Dai S."/>
            <person name="Zhou R."/>
        </authorList>
    </citation>
    <scope>NUCLEOTIDE SEQUENCE [LARGE SCALE GENOMIC DNA]</scope>
</reference>
<dbReference type="EMBL" id="CM042884">
    <property type="protein sequence ID" value="KAI4370992.1"/>
    <property type="molecule type" value="Genomic_DNA"/>
</dbReference>
<proteinExistence type="predicted"/>
<comment type="caution">
    <text evidence="1">The sequence shown here is derived from an EMBL/GenBank/DDBJ whole genome shotgun (WGS) entry which is preliminary data.</text>
</comment>
<keyword evidence="2" id="KW-1185">Reference proteome</keyword>
<name>A0ACB9QVX3_9MYRT</name>
<protein>
    <submittedName>
        <fullName evidence="1">Uncharacterized protein</fullName>
    </submittedName>
</protein>
<gene>
    <name evidence="1" type="ORF">MLD38_019273</name>
</gene>